<accession>A0A147K1P2</accession>
<organism evidence="1 2">
    <name type="scientific">Hadarchaeum yellowstonense</name>
    <dbReference type="NCBI Taxonomy" id="1776334"/>
    <lineage>
        <taxon>Archaea</taxon>
        <taxon>Methanobacteriati</taxon>
        <taxon>Candidatus Hadarchaeota</taxon>
        <taxon>Candidatus Hadarchaeia</taxon>
        <taxon>Candidatus Hadarchaeales</taxon>
        <taxon>Candidatus Hadarchaeaceae</taxon>
        <taxon>Candidatus Hadarchaeum</taxon>
    </lineage>
</organism>
<dbReference type="CDD" id="cd04886">
    <property type="entry name" value="ACT_ThrD-II-like"/>
    <property type="match status" value="1"/>
</dbReference>
<name>A0A147K1P2_HADYE</name>
<dbReference type="InterPro" id="IPR044561">
    <property type="entry name" value="ACT_ThrD-II-like"/>
</dbReference>
<evidence type="ECO:0000313" key="1">
    <source>
        <dbReference type="EMBL" id="KUO42637.1"/>
    </source>
</evidence>
<dbReference type="STRING" id="1776334.APZ16_01845"/>
<dbReference type="Proteomes" id="UP000074294">
    <property type="component" value="Unassembled WGS sequence"/>
</dbReference>
<dbReference type="EMBL" id="LQMQ01000002">
    <property type="protein sequence ID" value="KUO42637.1"/>
    <property type="molecule type" value="Genomic_DNA"/>
</dbReference>
<protein>
    <recommendedName>
        <fullName evidence="3">ACT domain-containing protein</fullName>
    </recommendedName>
</protein>
<comment type="caution">
    <text evidence="1">The sequence shown here is derived from an EMBL/GenBank/DDBJ whole genome shotgun (WGS) entry which is preliminary data.</text>
</comment>
<proteinExistence type="predicted"/>
<reference evidence="1 2" key="1">
    <citation type="journal article" date="2016" name="Nat. Microbiol.">
        <title>Genomic inference of the metabolism of cosmopolitan subsurface Archaea, Hadesarchaea.</title>
        <authorList>
            <person name="Baker B.J."/>
            <person name="Saw J.H."/>
            <person name="Lind A.E."/>
            <person name="Lazar C.S."/>
            <person name="Hinrichs K.-U."/>
            <person name="Teske A.P."/>
            <person name="Ettema T.J."/>
        </authorList>
    </citation>
    <scope>NUCLEOTIDE SEQUENCE [LARGE SCALE GENOMIC DNA]</scope>
</reference>
<dbReference type="InterPro" id="IPR045865">
    <property type="entry name" value="ACT-like_dom_sf"/>
</dbReference>
<dbReference type="SUPFAM" id="SSF55021">
    <property type="entry name" value="ACT-like"/>
    <property type="match status" value="1"/>
</dbReference>
<dbReference type="AlphaFoldDB" id="A0A147K1P2"/>
<evidence type="ECO:0000313" key="2">
    <source>
        <dbReference type="Proteomes" id="UP000074294"/>
    </source>
</evidence>
<evidence type="ECO:0008006" key="3">
    <source>
        <dbReference type="Google" id="ProtNLM"/>
    </source>
</evidence>
<sequence length="167" mass="18364">MLVKMVMELEDVPGQLLKGLEPIARYGGNIKSIMHQRERKTPLGRLPVMLIFEVRDQATLKRILAALKEAGIRVTQLGEREGEILTTVLLVGHIVHTDIRHTIDQLNAIKGVTVSELNLAVGSMGRESSARMTIAANDRELAQLAISRLQTIAEKKGLLLVTSVEAI</sequence>
<gene>
    <name evidence="1" type="ORF">APZ16_01845</name>
</gene>